<dbReference type="InterPro" id="IPR017997">
    <property type="entry name" value="Vinculin"/>
</dbReference>
<accession>A0AAN7UFF5</accession>
<dbReference type="Gene3D" id="1.20.120.230">
    <property type="entry name" value="Alpha-catenin/vinculin-like"/>
    <property type="match status" value="4"/>
</dbReference>
<evidence type="ECO:0000256" key="4">
    <source>
        <dbReference type="ARBA" id="ARBA00023203"/>
    </source>
</evidence>
<comment type="subcellular location">
    <subcellularLocation>
        <location evidence="1">Cytoplasm</location>
    </subcellularLocation>
</comment>
<dbReference type="InterPro" id="IPR006077">
    <property type="entry name" value="Vinculin/catenin"/>
</dbReference>
<reference evidence="7 8" key="1">
    <citation type="submission" date="2023-11" db="EMBL/GenBank/DDBJ databases">
        <title>Dfirmibasis_genome.</title>
        <authorList>
            <person name="Edelbroek B."/>
            <person name="Kjellin J."/>
            <person name="Jerlstrom-Hultqvist J."/>
            <person name="Soderbom F."/>
        </authorList>
    </citation>
    <scope>NUCLEOTIDE SEQUENCE [LARGE SCALE GENOMIC DNA]</scope>
    <source>
        <strain evidence="7 8">TNS-C-14</strain>
    </source>
</reference>
<evidence type="ECO:0000256" key="3">
    <source>
        <dbReference type="ARBA" id="ARBA00022490"/>
    </source>
</evidence>
<gene>
    <name evidence="7" type="ORF">RB653_000507</name>
</gene>
<proteinExistence type="inferred from homology"/>
<feature type="coiled-coil region" evidence="5">
    <location>
        <begin position="613"/>
        <end position="672"/>
    </location>
</feature>
<dbReference type="Gene3D" id="1.20.120.810">
    <property type="entry name" value="Vinculin, Vh2 four-helix bundle"/>
    <property type="match status" value="1"/>
</dbReference>
<keyword evidence="5" id="KW-0175">Coiled coil</keyword>
<dbReference type="AlphaFoldDB" id="A0AAN7UFF5"/>
<evidence type="ECO:0000256" key="1">
    <source>
        <dbReference type="ARBA" id="ARBA00004496"/>
    </source>
</evidence>
<sequence>MDEVLEMIADAVSSLVIAITDSEEKNSLFGDMVPGVELIQQAVNGMAEAAEETVSLIDEEFVGQLESTSKQLKNSAGQLYVHAVRAREDPWNRVPQKDAIKAAKQILQNVVLLVLIEEQSNIKVLVNIAKKAAEGVRRIDEIENIKQLDIMIGDVNQLHGELVKRSQRRSEGSHNPELRSKLEDIATMVNILSEQHQASARDVCRNPREETLRSKRSELSSKLLSAIDDLIYTIKLIFESNTKFVDLAFKWKPVRTMAEDEVTRASAILIDNLRTLPKSIEAGNGPAAAREIVNAANLQISNAIIVANRCQDPVKKKMLLKQIEELKKLTPMLIAAMKPVLENPNDQEAQKHLESVIYSTQKASEALATAVVSTPAEIVAASGVSLARDLDSLEEAIAQGDKKRAQVILSHIPSAIDKHIELAQALLENVTDPGQRHQIKQSIERLQKLKPRIIENANKAIANPNDHEARKNLSSDIKEAKQAISQISQPYEVVSALNTKIHNDLDSLLKCIDEGGPEMQFKGVQYAKDIANSIKKQIEAAEAYAQTITDPERKKQVLDSIEQLKKLTPQLLEAIKACLANPDDKEARKRLEDIVKKVKEASSNLSQVIQPTAEELKEEKRKRNEEIARVEAEEKAKARAALKAAELARIEAEEEKKRLIAIEEEKKRLAAEEEERKRAPKLVVPEGPVNKAVFGAAADVAQALESKVRDGTPMGILVQLSDEIAQQMALISSFAVNGDVKGMITAARKIADTIKQVQIQAKHIADNCTDPRLKQNVLTYCDCGGNFSTQLKILCAVKSNDFNDPTAEEQLVTCAKGLSGAVINLVKSSEAASIKQRKVPQQ</sequence>
<evidence type="ECO:0000256" key="5">
    <source>
        <dbReference type="SAM" id="Coils"/>
    </source>
</evidence>
<dbReference type="InterPro" id="IPR054082">
    <property type="entry name" value="Talin_IBS2B"/>
</dbReference>
<dbReference type="Pfam" id="PF21896">
    <property type="entry name" value="Talin_IBS2B"/>
    <property type="match status" value="1"/>
</dbReference>
<evidence type="ECO:0000256" key="2">
    <source>
        <dbReference type="ARBA" id="ARBA00008376"/>
    </source>
</evidence>
<keyword evidence="3" id="KW-0963">Cytoplasm</keyword>
<dbReference type="InterPro" id="IPR036723">
    <property type="entry name" value="Alpha-catenin/vinculin-like_sf"/>
</dbReference>
<dbReference type="SUPFAM" id="SSF47220">
    <property type="entry name" value="alpha-catenin/vinculin-like"/>
    <property type="match status" value="4"/>
</dbReference>
<dbReference type="Pfam" id="PF01044">
    <property type="entry name" value="Vinculin"/>
    <property type="match status" value="3"/>
</dbReference>
<dbReference type="GO" id="GO:0051015">
    <property type="term" value="F:actin filament binding"/>
    <property type="evidence" value="ECO:0007669"/>
    <property type="project" value="InterPro"/>
</dbReference>
<keyword evidence="8" id="KW-1185">Reference proteome</keyword>
<evidence type="ECO:0000313" key="8">
    <source>
        <dbReference type="Proteomes" id="UP001344447"/>
    </source>
</evidence>
<dbReference type="Proteomes" id="UP001344447">
    <property type="component" value="Unassembled WGS sequence"/>
</dbReference>
<dbReference type="GO" id="GO:0007155">
    <property type="term" value="P:cell adhesion"/>
    <property type="evidence" value="ECO:0007669"/>
    <property type="project" value="InterPro"/>
</dbReference>
<evidence type="ECO:0000313" key="7">
    <source>
        <dbReference type="EMBL" id="KAK5580488.1"/>
    </source>
</evidence>
<comment type="similarity">
    <text evidence="2">Belongs to the vinculin/alpha-catenin family.</text>
</comment>
<keyword evidence="4" id="KW-0009">Actin-binding</keyword>
<evidence type="ECO:0000259" key="6">
    <source>
        <dbReference type="Pfam" id="PF21896"/>
    </source>
</evidence>
<dbReference type="PANTHER" id="PTHR46180">
    <property type="entry name" value="VINCULIN"/>
    <property type="match status" value="1"/>
</dbReference>
<protein>
    <recommendedName>
        <fullName evidence="6">Talin IBS2B domain-containing protein</fullName>
    </recommendedName>
</protein>
<dbReference type="GO" id="GO:0005737">
    <property type="term" value="C:cytoplasm"/>
    <property type="evidence" value="ECO:0007669"/>
    <property type="project" value="UniProtKB-SubCell"/>
</dbReference>
<organism evidence="7 8">
    <name type="scientific">Dictyostelium firmibasis</name>
    <dbReference type="NCBI Taxonomy" id="79012"/>
    <lineage>
        <taxon>Eukaryota</taxon>
        <taxon>Amoebozoa</taxon>
        <taxon>Evosea</taxon>
        <taxon>Eumycetozoa</taxon>
        <taxon>Dictyostelia</taxon>
        <taxon>Dictyosteliales</taxon>
        <taxon>Dictyosteliaceae</taxon>
        <taxon>Dictyostelium</taxon>
    </lineage>
</organism>
<feature type="domain" description="Talin IBS2B" evidence="6">
    <location>
        <begin position="526"/>
        <end position="609"/>
    </location>
</feature>
<dbReference type="EMBL" id="JAVFKY010000002">
    <property type="protein sequence ID" value="KAK5580488.1"/>
    <property type="molecule type" value="Genomic_DNA"/>
</dbReference>
<comment type="caution">
    <text evidence="7">The sequence shown here is derived from an EMBL/GenBank/DDBJ whole genome shotgun (WGS) entry which is preliminary data.</text>
</comment>
<name>A0AAN7UFF5_9MYCE</name>